<evidence type="ECO:0000256" key="2">
    <source>
        <dbReference type="SAM" id="MobiDB-lite"/>
    </source>
</evidence>
<dbReference type="Proteomes" id="UP000766595">
    <property type="component" value="Unassembled WGS sequence"/>
</dbReference>
<dbReference type="SUPFAM" id="SSF158791">
    <property type="entry name" value="MgtE N-terminal domain-like"/>
    <property type="match status" value="1"/>
</dbReference>
<keyword evidence="4" id="KW-1185">Reference proteome</keyword>
<dbReference type="EMBL" id="JAHHZF010000006">
    <property type="protein sequence ID" value="MBT9290585.1"/>
    <property type="molecule type" value="Genomic_DNA"/>
</dbReference>
<protein>
    <recommendedName>
        <fullName evidence="5">Magnesium transporter MgtE intracellular domain-containing protein</fullName>
    </recommendedName>
</protein>
<reference evidence="3 4" key="1">
    <citation type="submission" date="2021-06" db="EMBL/GenBank/DDBJ databases">
        <authorList>
            <person name="Grouzdev D.S."/>
            <person name="Koziaeva V."/>
        </authorList>
    </citation>
    <scope>NUCLEOTIDE SEQUENCE [LARGE SCALE GENOMIC DNA]</scope>
    <source>
        <strain evidence="3 4">22</strain>
    </source>
</reference>
<feature type="region of interest" description="Disordered" evidence="2">
    <location>
        <begin position="233"/>
        <end position="258"/>
    </location>
</feature>
<feature type="coiled-coil region" evidence="1">
    <location>
        <begin position="116"/>
        <end position="160"/>
    </location>
</feature>
<gene>
    <name evidence="3" type="ORF">KL771_14035</name>
</gene>
<dbReference type="AlphaFoldDB" id="A0A947GFH7"/>
<keyword evidence="1" id="KW-0175">Coiled coil</keyword>
<feature type="region of interest" description="Disordered" evidence="2">
    <location>
        <begin position="50"/>
        <end position="106"/>
    </location>
</feature>
<dbReference type="RefSeq" id="WP_261969173.1">
    <property type="nucleotide sequence ID" value="NZ_JAHHZF010000006.1"/>
</dbReference>
<comment type="caution">
    <text evidence="3">The sequence shown here is derived from an EMBL/GenBank/DDBJ whole genome shotgun (WGS) entry which is preliminary data.</text>
</comment>
<feature type="compositionally biased region" description="Basic and acidic residues" evidence="2">
    <location>
        <begin position="249"/>
        <end position="258"/>
    </location>
</feature>
<evidence type="ECO:0000313" key="3">
    <source>
        <dbReference type="EMBL" id="MBT9290585.1"/>
    </source>
</evidence>
<proteinExistence type="predicted"/>
<organism evidence="3 4">
    <name type="scientific">Prosthecodimorpha staleyi</name>
    <dbReference type="NCBI Taxonomy" id="2840188"/>
    <lineage>
        <taxon>Bacteria</taxon>
        <taxon>Pseudomonadati</taxon>
        <taxon>Pseudomonadota</taxon>
        <taxon>Alphaproteobacteria</taxon>
        <taxon>Hyphomicrobiales</taxon>
        <taxon>Ancalomicrobiaceae</taxon>
        <taxon>Prosthecodimorpha</taxon>
    </lineage>
</organism>
<evidence type="ECO:0000256" key="1">
    <source>
        <dbReference type="SAM" id="Coils"/>
    </source>
</evidence>
<evidence type="ECO:0008006" key="5">
    <source>
        <dbReference type="Google" id="ProtNLM"/>
    </source>
</evidence>
<feature type="compositionally biased region" description="Gly residues" evidence="2">
    <location>
        <begin position="61"/>
        <end position="72"/>
    </location>
</feature>
<name>A0A947GFH7_9HYPH</name>
<feature type="compositionally biased region" description="Basic and acidic residues" evidence="2">
    <location>
        <begin position="85"/>
        <end position="100"/>
    </location>
</feature>
<sequence>MNQPRLIPLVVFAAAVLLALKGIHLASAGGPQPAKPPASRNLPSAAELFKDVTPDPIITGSGSGGGHGGGDGPPELQTPLSKAAETARSRVEITTERPPEAKPIGGSELLSEITILEKLAERRKLLEQRERELEARENLLKATEGKIEKRIDDLKTIEEKVGAGAAAKEDEKGKEITDLVKMYESMKAKDAARVFDRLDTKLLVDIARQMNPKKLGDVVSKMSPDAAEKLTVELANRKGRDPGPSPVRDLPKIEGKGG</sequence>
<accession>A0A947GFH7</accession>
<evidence type="ECO:0000313" key="4">
    <source>
        <dbReference type="Proteomes" id="UP000766595"/>
    </source>
</evidence>